<feature type="compositionally biased region" description="Acidic residues" evidence="5">
    <location>
        <begin position="82"/>
        <end position="95"/>
    </location>
</feature>
<evidence type="ECO:0000256" key="4">
    <source>
        <dbReference type="ARBA" id="ARBA00023136"/>
    </source>
</evidence>
<organism evidence="7 8">
    <name type="scientific">Sphagnum troendelagicum</name>
    <dbReference type="NCBI Taxonomy" id="128251"/>
    <lineage>
        <taxon>Eukaryota</taxon>
        <taxon>Viridiplantae</taxon>
        <taxon>Streptophyta</taxon>
        <taxon>Embryophyta</taxon>
        <taxon>Bryophyta</taxon>
        <taxon>Sphagnophytina</taxon>
        <taxon>Sphagnopsida</taxon>
        <taxon>Sphagnales</taxon>
        <taxon>Sphagnaceae</taxon>
        <taxon>Sphagnum</taxon>
    </lineage>
</organism>
<dbReference type="InterPro" id="IPR050899">
    <property type="entry name" value="DDRGK_domain-containing"/>
</dbReference>
<evidence type="ECO:0000256" key="2">
    <source>
        <dbReference type="ARBA" id="ARBA00022692"/>
    </source>
</evidence>
<feature type="signal peptide" evidence="6">
    <location>
        <begin position="1"/>
        <end position="28"/>
    </location>
</feature>
<feature type="compositionally biased region" description="Basic and acidic residues" evidence="5">
    <location>
        <begin position="113"/>
        <end position="167"/>
    </location>
</feature>
<keyword evidence="3" id="KW-1133">Transmembrane helix</keyword>
<dbReference type="PANTHER" id="PTHR48176:SF1">
    <property type="entry name" value="DDRGK DOMAIN-CONTAINING PROTEIN 1"/>
    <property type="match status" value="1"/>
</dbReference>
<dbReference type="InterPro" id="IPR019153">
    <property type="entry name" value="DDRGK_dom-contain"/>
</dbReference>
<dbReference type="Proteomes" id="UP001497512">
    <property type="component" value="Chromosome 5"/>
</dbReference>
<keyword evidence="4" id="KW-0472">Membrane</keyword>
<dbReference type="EMBL" id="OZ019897">
    <property type="protein sequence ID" value="CAK9227264.1"/>
    <property type="molecule type" value="Genomic_DNA"/>
</dbReference>
<evidence type="ECO:0000313" key="8">
    <source>
        <dbReference type="Proteomes" id="UP001497512"/>
    </source>
</evidence>
<keyword evidence="6" id="KW-0732">Signal</keyword>
<evidence type="ECO:0008006" key="9">
    <source>
        <dbReference type="Google" id="ProtNLM"/>
    </source>
</evidence>
<dbReference type="Gene3D" id="1.10.10.10">
    <property type="entry name" value="Winged helix-like DNA-binding domain superfamily/Winged helix DNA-binding domain"/>
    <property type="match status" value="1"/>
</dbReference>
<accession>A0ABP0UQ43</accession>
<feature type="chain" id="PRO_5047401671" description="DDRGK domain-containing protein 1" evidence="6">
    <location>
        <begin position="29"/>
        <end position="320"/>
    </location>
</feature>
<evidence type="ECO:0000256" key="5">
    <source>
        <dbReference type="SAM" id="MobiDB-lite"/>
    </source>
</evidence>
<keyword evidence="2" id="KW-0812">Transmembrane</keyword>
<evidence type="ECO:0000256" key="3">
    <source>
        <dbReference type="ARBA" id="ARBA00022989"/>
    </source>
</evidence>
<sequence length="320" mass="35690">MESLVGVVGLLLLLLCLIPLFLWRRSQPSTSPPLLQQVVEAEEEETAVPQPMTAGRGRSSGISRMRRRPAAGASSQSVPEAEPSDDGNGEEEGGEDGNYYVAKGSKKKASKKHEREARREAEAYARDMKKEKQERQANLRRQKDEEREAEERHKEEAAQEQKAKEEAAALEEFDKWKGAFSVDTEGTAENDVEEEGQGLLVEFVEYIKKHKCVALEDLAAEFNLRTQDCITRVLALEQMGRISGVMDDRGKFIYISPEEMKAVADYIKRLGRVSISHLASKSNEFIDLEPKSLPSDEIGFTLDADEPSKLSELPPPISVA</sequence>
<evidence type="ECO:0000256" key="1">
    <source>
        <dbReference type="ARBA" id="ARBA00004167"/>
    </source>
</evidence>
<gene>
    <name evidence="7" type="ORF">CSSPTR1EN2_LOCUS18652</name>
</gene>
<dbReference type="SMART" id="SM01128">
    <property type="entry name" value="DDRGK"/>
    <property type="match status" value="1"/>
</dbReference>
<name>A0ABP0UQ43_9BRYO</name>
<feature type="region of interest" description="Disordered" evidence="5">
    <location>
        <begin position="297"/>
        <end position="320"/>
    </location>
</feature>
<dbReference type="Pfam" id="PF09756">
    <property type="entry name" value="DDRGK"/>
    <property type="match status" value="1"/>
</dbReference>
<dbReference type="PANTHER" id="PTHR48176">
    <property type="entry name" value="DDRGK DOMAIN-CONTAINING PROTEIN 1"/>
    <property type="match status" value="1"/>
</dbReference>
<dbReference type="InterPro" id="IPR036388">
    <property type="entry name" value="WH-like_DNA-bd_sf"/>
</dbReference>
<dbReference type="SUPFAM" id="SSF46785">
    <property type="entry name" value="Winged helix' DNA-binding domain"/>
    <property type="match status" value="1"/>
</dbReference>
<reference evidence="7" key="1">
    <citation type="submission" date="2024-02" db="EMBL/GenBank/DDBJ databases">
        <authorList>
            <consortium name="ELIXIR-Norway"/>
            <consortium name="Elixir Norway"/>
        </authorList>
    </citation>
    <scope>NUCLEOTIDE SEQUENCE</scope>
</reference>
<dbReference type="InterPro" id="IPR036390">
    <property type="entry name" value="WH_DNA-bd_sf"/>
</dbReference>
<proteinExistence type="predicted"/>
<keyword evidence="8" id="KW-1185">Reference proteome</keyword>
<evidence type="ECO:0000256" key="6">
    <source>
        <dbReference type="SAM" id="SignalP"/>
    </source>
</evidence>
<feature type="compositionally biased region" description="Low complexity" evidence="5">
    <location>
        <begin position="47"/>
        <end position="63"/>
    </location>
</feature>
<comment type="subcellular location">
    <subcellularLocation>
        <location evidence="1">Membrane</location>
        <topology evidence="1">Single-pass membrane protein</topology>
    </subcellularLocation>
</comment>
<protein>
    <recommendedName>
        <fullName evidence="9">DDRGK domain-containing protein 1</fullName>
    </recommendedName>
</protein>
<feature type="region of interest" description="Disordered" evidence="5">
    <location>
        <begin position="42"/>
        <end position="167"/>
    </location>
</feature>
<evidence type="ECO:0000313" key="7">
    <source>
        <dbReference type="EMBL" id="CAK9227264.1"/>
    </source>
</evidence>